<dbReference type="GO" id="GO:0003700">
    <property type="term" value="F:DNA-binding transcription factor activity"/>
    <property type="evidence" value="ECO:0007669"/>
    <property type="project" value="InterPro"/>
</dbReference>
<dbReference type="Gene3D" id="1.10.10.10">
    <property type="entry name" value="Winged helix-like DNA-binding domain superfamily/Winged helix DNA-binding domain"/>
    <property type="match status" value="1"/>
</dbReference>
<evidence type="ECO:0000259" key="4">
    <source>
        <dbReference type="PROSITE" id="PS50995"/>
    </source>
</evidence>
<dbReference type="STRING" id="637679.GCA_001550055_01587"/>
<evidence type="ECO:0000313" key="6">
    <source>
        <dbReference type="Proteomes" id="UP000183685"/>
    </source>
</evidence>
<reference evidence="5 6" key="1">
    <citation type="submission" date="2016-10" db="EMBL/GenBank/DDBJ databases">
        <authorList>
            <person name="de Groot N.N."/>
        </authorList>
    </citation>
    <scope>NUCLEOTIDE SEQUENCE [LARGE SCALE GENOMIC DNA]</scope>
    <source>
        <strain evidence="5 6">CGMCC 1.9109</strain>
    </source>
</reference>
<dbReference type="OrthoDB" id="2287011at2"/>
<dbReference type="PANTHER" id="PTHR42756">
    <property type="entry name" value="TRANSCRIPTIONAL REGULATOR, MARR"/>
    <property type="match status" value="1"/>
</dbReference>
<dbReference type="EMBL" id="FNAK01000009">
    <property type="protein sequence ID" value="SDE70844.1"/>
    <property type="molecule type" value="Genomic_DNA"/>
</dbReference>
<feature type="domain" description="HTH marR-type" evidence="4">
    <location>
        <begin position="16"/>
        <end position="147"/>
    </location>
</feature>
<protein>
    <submittedName>
        <fullName evidence="5">DNA-binding transcriptional regulator, MarR family</fullName>
    </submittedName>
</protein>
<keyword evidence="6" id="KW-1185">Reference proteome</keyword>
<organism evidence="5 6">
    <name type="scientific">Kordiimonas lacus</name>
    <dbReference type="NCBI Taxonomy" id="637679"/>
    <lineage>
        <taxon>Bacteria</taxon>
        <taxon>Pseudomonadati</taxon>
        <taxon>Pseudomonadota</taxon>
        <taxon>Alphaproteobacteria</taxon>
        <taxon>Kordiimonadales</taxon>
        <taxon>Kordiimonadaceae</taxon>
        <taxon>Kordiimonas</taxon>
    </lineage>
</organism>
<dbReference type="PROSITE" id="PS50995">
    <property type="entry name" value="HTH_MARR_2"/>
    <property type="match status" value="1"/>
</dbReference>
<evidence type="ECO:0000256" key="1">
    <source>
        <dbReference type="ARBA" id="ARBA00023015"/>
    </source>
</evidence>
<proteinExistence type="predicted"/>
<keyword evidence="1" id="KW-0805">Transcription regulation</keyword>
<dbReference type="InterPro" id="IPR036388">
    <property type="entry name" value="WH-like_DNA-bd_sf"/>
</dbReference>
<dbReference type="Pfam" id="PF12802">
    <property type="entry name" value="MarR_2"/>
    <property type="match status" value="1"/>
</dbReference>
<evidence type="ECO:0000256" key="3">
    <source>
        <dbReference type="ARBA" id="ARBA00023163"/>
    </source>
</evidence>
<dbReference type="PANTHER" id="PTHR42756:SF1">
    <property type="entry name" value="TRANSCRIPTIONAL REPRESSOR OF EMRAB OPERON"/>
    <property type="match status" value="1"/>
</dbReference>
<dbReference type="RefSeq" id="WP_068303559.1">
    <property type="nucleotide sequence ID" value="NZ_FNAK01000009.1"/>
</dbReference>
<keyword evidence="2 5" id="KW-0238">DNA-binding</keyword>
<dbReference type="Proteomes" id="UP000183685">
    <property type="component" value="Unassembled WGS sequence"/>
</dbReference>
<accession>A0A1G7F4I4</accession>
<sequence>MKKSKIIEKLKQDVAGQCACQKLRKATRIITRRYDEALKPIGIKGNQFTMLSVISLVDAVTLTELADKMGMERTTLIRNLKPLERDGLISISSEGFRRARSAEITDKGLNVLEEALPIWHQAQDSLRIELGANTWKIVHDGLEALGAVG</sequence>
<dbReference type="AlphaFoldDB" id="A0A1G7F4I4"/>
<dbReference type="InterPro" id="IPR036390">
    <property type="entry name" value="WH_DNA-bd_sf"/>
</dbReference>
<gene>
    <name evidence="5" type="ORF">SAMN04488071_3615</name>
</gene>
<name>A0A1G7F4I4_9PROT</name>
<dbReference type="InterPro" id="IPR000835">
    <property type="entry name" value="HTH_MarR-typ"/>
</dbReference>
<evidence type="ECO:0000313" key="5">
    <source>
        <dbReference type="EMBL" id="SDE70844.1"/>
    </source>
</evidence>
<dbReference type="SMART" id="SM00347">
    <property type="entry name" value="HTH_MARR"/>
    <property type="match status" value="1"/>
</dbReference>
<dbReference type="GO" id="GO:0003677">
    <property type="term" value="F:DNA binding"/>
    <property type="evidence" value="ECO:0007669"/>
    <property type="project" value="UniProtKB-KW"/>
</dbReference>
<dbReference type="SUPFAM" id="SSF46785">
    <property type="entry name" value="Winged helix' DNA-binding domain"/>
    <property type="match status" value="1"/>
</dbReference>
<keyword evidence="3" id="KW-0804">Transcription</keyword>
<evidence type="ECO:0000256" key="2">
    <source>
        <dbReference type="ARBA" id="ARBA00023125"/>
    </source>
</evidence>